<gene>
    <name evidence="2" type="ORF">GQ43DRAFT_36266</name>
</gene>
<evidence type="ECO:0000256" key="1">
    <source>
        <dbReference type="SAM" id="Phobius"/>
    </source>
</evidence>
<protein>
    <submittedName>
        <fullName evidence="2">Uncharacterized protein</fullName>
    </submittedName>
</protein>
<keyword evidence="1" id="KW-1133">Transmembrane helix</keyword>
<sequence>MSTAQDLSCFFFFFISCFIFGAGWIRVIRLLIRDICSLSFKYTSSCPKYVLFLVMFLTIPNFLVLLFCYVILLLRRKQLQKFQYQKQALFISGPPYLRNLLFITVTVTGAHAKRTRSHIPALSRINPPIRNMEHPVFSYSSLSSMIFTRPIFSTRPGKSGSSLLIQPKLHDALQLHRQIELTGTDSAQLGKLEPGTTGSRL</sequence>
<name>A0A9P4MZI4_9PLEO</name>
<dbReference type="EMBL" id="ML993858">
    <property type="protein sequence ID" value="KAF2205328.1"/>
    <property type="molecule type" value="Genomic_DNA"/>
</dbReference>
<proteinExistence type="predicted"/>
<dbReference type="Proteomes" id="UP000799536">
    <property type="component" value="Unassembled WGS sequence"/>
</dbReference>
<dbReference type="AlphaFoldDB" id="A0A9P4MZI4"/>
<evidence type="ECO:0000313" key="2">
    <source>
        <dbReference type="EMBL" id="KAF2205328.1"/>
    </source>
</evidence>
<feature type="transmembrane region" description="Helical" evidence="1">
    <location>
        <begin position="7"/>
        <end position="29"/>
    </location>
</feature>
<keyword evidence="1" id="KW-0812">Transmembrane</keyword>
<keyword evidence="3" id="KW-1185">Reference proteome</keyword>
<comment type="caution">
    <text evidence="2">The sequence shown here is derived from an EMBL/GenBank/DDBJ whole genome shotgun (WGS) entry which is preliminary data.</text>
</comment>
<evidence type="ECO:0000313" key="3">
    <source>
        <dbReference type="Proteomes" id="UP000799536"/>
    </source>
</evidence>
<reference evidence="2" key="1">
    <citation type="journal article" date="2020" name="Stud. Mycol.">
        <title>101 Dothideomycetes genomes: a test case for predicting lifestyles and emergence of pathogens.</title>
        <authorList>
            <person name="Haridas S."/>
            <person name="Albert R."/>
            <person name="Binder M."/>
            <person name="Bloem J."/>
            <person name="Labutti K."/>
            <person name="Salamov A."/>
            <person name="Andreopoulos B."/>
            <person name="Baker S."/>
            <person name="Barry K."/>
            <person name="Bills G."/>
            <person name="Bluhm B."/>
            <person name="Cannon C."/>
            <person name="Castanera R."/>
            <person name="Culley D."/>
            <person name="Daum C."/>
            <person name="Ezra D."/>
            <person name="Gonzalez J."/>
            <person name="Henrissat B."/>
            <person name="Kuo A."/>
            <person name="Liang C."/>
            <person name="Lipzen A."/>
            <person name="Lutzoni F."/>
            <person name="Magnuson J."/>
            <person name="Mondo S."/>
            <person name="Nolan M."/>
            <person name="Ohm R."/>
            <person name="Pangilinan J."/>
            <person name="Park H.-J."/>
            <person name="Ramirez L."/>
            <person name="Alfaro M."/>
            <person name="Sun H."/>
            <person name="Tritt A."/>
            <person name="Yoshinaga Y."/>
            <person name="Zwiers L.-H."/>
            <person name="Turgeon B."/>
            <person name="Goodwin S."/>
            <person name="Spatafora J."/>
            <person name="Crous P."/>
            <person name="Grigoriev I."/>
        </authorList>
    </citation>
    <scope>NUCLEOTIDE SEQUENCE</scope>
    <source>
        <strain evidence="2">ATCC 74209</strain>
    </source>
</reference>
<organism evidence="2 3">
    <name type="scientific">Delitschia confertaspora ATCC 74209</name>
    <dbReference type="NCBI Taxonomy" id="1513339"/>
    <lineage>
        <taxon>Eukaryota</taxon>
        <taxon>Fungi</taxon>
        <taxon>Dikarya</taxon>
        <taxon>Ascomycota</taxon>
        <taxon>Pezizomycotina</taxon>
        <taxon>Dothideomycetes</taxon>
        <taxon>Pleosporomycetidae</taxon>
        <taxon>Pleosporales</taxon>
        <taxon>Delitschiaceae</taxon>
        <taxon>Delitschia</taxon>
    </lineage>
</organism>
<accession>A0A9P4MZI4</accession>
<keyword evidence="1" id="KW-0472">Membrane</keyword>
<feature type="transmembrane region" description="Helical" evidence="1">
    <location>
        <begin position="49"/>
        <end position="74"/>
    </location>
</feature>